<dbReference type="OrthoDB" id="9783240at2"/>
<reference evidence="5 6" key="1">
    <citation type="submission" date="2016-05" db="EMBL/GenBank/DDBJ databases">
        <title>Microbial solvent formation.</title>
        <authorList>
            <person name="Poehlein A."/>
            <person name="Montoya Solano J.D."/>
            <person name="Flitsch S."/>
            <person name="Krabben P."/>
            <person name="Duerre P."/>
            <person name="Daniel R."/>
        </authorList>
    </citation>
    <scope>NUCLEOTIDE SEQUENCE [LARGE SCALE GENOMIC DNA]</scope>
    <source>
        <strain evidence="5 6">DSM 2619</strain>
    </source>
</reference>
<dbReference type="Proteomes" id="UP000190890">
    <property type="component" value="Unassembled WGS sequence"/>
</dbReference>
<sequence>MKRKISLLLVLAMTSSIMLAGCSNVKTNKKAYIESDVIKIGVFEPMTGANAAGGQLEVDGAKLANKLYPTVLGKKVELVFADNKSDKVEAASAAANLIEQEHVNAIIGSWGSGNSMAAGDIVMEAQVPAVGASCTNPLVTAGNDYYFRVCFIDPFQGTVMAKYAASKLQAKKVALLQEVSSDYSVGISKFFSDEFIKITGDKNAIVAKSNYNTGDQDFTAQLTNIKSNNPDVIFAPGNFTEGAMIVKQARQLGITVPIIGGDTWETPEFIDIGKEAVEGTVFSTFFASETPITSESKTFLDAYRKEFNKEPAAVSALSYDAYIVILDAIKRAGTADPVKIRDEIAKTTNFPGAAGVITIDENNNAVKDAVLKVVKDGKFTYLDTIKPEQN</sequence>
<dbReference type="InterPro" id="IPR051010">
    <property type="entry name" value="BCAA_transport"/>
</dbReference>
<evidence type="ECO:0000313" key="5">
    <source>
        <dbReference type="EMBL" id="OOM77560.1"/>
    </source>
</evidence>
<evidence type="ECO:0000259" key="4">
    <source>
        <dbReference type="Pfam" id="PF13458"/>
    </source>
</evidence>
<protein>
    <submittedName>
        <fullName evidence="5">Leucine-, isoleucine-, valine-, threonine-, and alanine-binding protein</fullName>
    </submittedName>
</protein>
<gene>
    <name evidence="5" type="primary">braC_1</name>
    <name evidence="5" type="ORF">CLPUN_22340</name>
</gene>
<dbReference type="InterPro" id="IPR028081">
    <property type="entry name" value="Leu-bd"/>
</dbReference>
<dbReference type="PANTHER" id="PTHR30483:SF6">
    <property type="entry name" value="PERIPLASMIC BINDING PROTEIN OF ABC TRANSPORTER FOR NATURAL AMINO ACIDS"/>
    <property type="match status" value="1"/>
</dbReference>
<feature type="chain" id="PRO_5039340391" evidence="3">
    <location>
        <begin position="21"/>
        <end position="390"/>
    </location>
</feature>
<dbReference type="RefSeq" id="WP_077847369.1">
    <property type="nucleotide sequence ID" value="NZ_LZZM01000148.1"/>
</dbReference>
<dbReference type="PANTHER" id="PTHR30483">
    <property type="entry name" value="LEUCINE-SPECIFIC-BINDING PROTEIN"/>
    <property type="match status" value="1"/>
</dbReference>
<evidence type="ECO:0000313" key="6">
    <source>
        <dbReference type="Proteomes" id="UP000190890"/>
    </source>
</evidence>
<dbReference type="InterPro" id="IPR028082">
    <property type="entry name" value="Peripla_BP_I"/>
</dbReference>
<dbReference type="PROSITE" id="PS51257">
    <property type="entry name" value="PROKAR_LIPOPROTEIN"/>
    <property type="match status" value="1"/>
</dbReference>
<evidence type="ECO:0000256" key="3">
    <source>
        <dbReference type="SAM" id="SignalP"/>
    </source>
</evidence>
<feature type="signal peptide" evidence="3">
    <location>
        <begin position="1"/>
        <end position="20"/>
    </location>
</feature>
<keyword evidence="2 3" id="KW-0732">Signal</keyword>
<organism evidence="5 6">
    <name type="scientific">Clostridium puniceum</name>
    <dbReference type="NCBI Taxonomy" id="29367"/>
    <lineage>
        <taxon>Bacteria</taxon>
        <taxon>Bacillati</taxon>
        <taxon>Bacillota</taxon>
        <taxon>Clostridia</taxon>
        <taxon>Eubacteriales</taxon>
        <taxon>Clostridiaceae</taxon>
        <taxon>Clostridium</taxon>
    </lineage>
</organism>
<dbReference type="Gene3D" id="3.40.50.2300">
    <property type="match status" value="2"/>
</dbReference>
<comment type="similarity">
    <text evidence="1">Belongs to the leucine-binding protein family.</text>
</comment>
<comment type="caution">
    <text evidence="5">The sequence shown here is derived from an EMBL/GenBank/DDBJ whole genome shotgun (WGS) entry which is preliminary data.</text>
</comment>
<dbReference type="STRING" id="29367.CLPUN_22340"/>
<name>A0A1S8TIC6_9CLOT</name>
<dbReference type="Pfam" id="PF13458">
    <property type="entry name" value="Peripla_BP_6"/>
    <property type="match status" value="1"/>
</dbReference>
<dbReference type="AlphaFoldDB" id="A0A1S8TIC6"/>
<feature type="domain" description="Leucine-binding protein" evidence="4">
    <location>
        <begin position="38"/>
        <end position="375"/>
    </location>
</feature>
<dbReference type="SUPFAM" id="SSF53822">
    <property type="entry name" value="Periplasmic binding protein-like I"/>
    <property type="match status" value="1"/>
</dbReference>
<keyword evidence="6" id="KW-1185">Reference proteome</keyword>
<dbReference type="EMBL" id="LZZM01000148">
    <property type="protein sequence ID" value="OOM77560.1"/>
    <property type="molecule type" value="Genomic_DNA"/>
</dbReference>
<evidence type="ECO:0000256" key="1">
    <source>
        <dbReference type="ARBA" id="ARBA00010062"/>
    </source>
</evidence>
<accession>A0A1S8TIC6</accession>
<proteinExistence type="inferred from homology"/>
<evidence type="ECO:0000256" key="2">
    <source>
        <dbReference type="ARBA" id="ARBA00022729"/>
    </source>
</evidence>
<dbReference type="CDD" id="cd06347">
    <property type="entry name" value="PBP1_ABC_LivK_ligand_binding-like"/>
    <property type="match status" value="1"/>
</dbReference>